<protein>
    <recommendedName>
        <fullName evidence="5">Peptidase M10 metallopeptidase domain-containing protein</fullName>
    </recommendedName>
</protein>
<keyword evidence="4" id="KW-1185">Reference proteome</keyword>
<evidence type="ECO:0000313" key="4">
    <source>
        <dbReference type="Proteomes" id="UP000316714"/>
    </source>
</evidence>
<comment type="caution">
    <text evidence="3">The sequence shown here is derived from an EMBL/GenBank/DDBJ whole genome shotgun (WGS) entry which is preliminary data.</text>
</comment>
<sequence precursor="true">MAKSIRGCPSNAARLTRRALLVCWACCAAAPHPASGITITLDFTLDAVNDNWFDPATPAGLARRASVESAAGFLTGVIQNSDWEPLGSLNESLTFTDIAAPTIKNLNGETLIGDPESDGVGYSYTTSANDVDTTNRASVAANEYVVYVGAFAFDSGTTSNAKASWDSADRRNDAGRAGAEFNTWGGKVYFNTAKDWYTGQNPGVDPTDDYGVQDPDKSPAFDSSSDNWDWSTSSDSWKGFDLRSVDPTATGMTDLYATALHELMHALGATSSTIEDYVGVDGSGDFTGPNLLSVYGGPVPGDGGHFAQNTQSAVWGSDGIISETVLDPNSLAGVRKYFTDLDAALLRDLGYDVLDVFPPSLIAGDYTQDGLVDAADYSVWRDNLGTGFAAADGDNSGTVDEGDYLVWRNNFSAGVSAMTDAPEPCAAWLAAGAALAARAGRRR</sequence>
<evidence type="ECO:0000313" key="3">
    <source>
        <dbReference type="EMBL" id="TWT33939.1"/>
    </source>
</evidence>
<dbReference type="RefSeq" id="WP_146566965.1">
    <property type="nucleotide sequence ID" value="NZ_SIHJ01000002.1"/>
</dbReference>
<feature type="signal peptide" evidence="2">
    <location>
        <begin position="1"/>
        <end position="34"/>
    </location>
</feature>
<organism evidence="3 4">
    <name type="scientific">Posidoniimonas corsicana</name>
    <dbReference type="NCBI Taxonomy" id="1938618"/>
    <lineage>
        <taxon>Bacteria</taxon>
        <taxon>Pseudomonadati</taxon>
        <taxon>Planctomycetota</taxon>
        <taxon>Planctomycetia</taxon>
        <taxon>Pirellulales</taxon>
        <taxon>Lacipirellulaceae</taxon>
        <taxon>Posidoniimonas</taxon>
    </lineage>
</organism>
<dbReference type="GO" id="GO:0000272">
    <property type="term" value="P:polysaccharide catabolic process"/>
    <property type="evidence" value="ECO:0007669"/>
    <property type="project" value="InterPro"/>
</dbReference>
<proteinExistence type="predicted"/>
<dbReference type="OrthoDB" id="8198236at2"/>
<evidence type="ECO:0000256" key="1">
    <source>
        <dbReference type="SAM" id="MobiDB-lite"/>
    </source>
</evidence>
<dbReference type="SUPFAM" id="SSF63446">
    <property type="entry name" value="Type I dockerin domain"/>
    <property type="match status" value="1"/>
</dbReference>
<evidence type="ECO:0000256" key="2">
    <source>
        <dbReference type="SAM" id="SignalP"/>
    </source>
</evidence>
<dbReference type="PROSITE" id="PS00018">
    <property type="entry name" value="EF_HAND_1"/>
    <property type="match status" value="1"/>
</dbReference>
<dbReference type="AlphaFoldDB" id="A0A5C5V7V1"/>
<reference evidence="3 4" key="1">
    <citation type="submission" date="2019-02" db="EMBL/GenBank/DDBJ databases">
        <title>Deep-cultivation of Planctomycetes and their phenomic and genomic characterization uncovers novel biology.</title>
        <authorList>
            <person name="Wiegand S."/>
            <person name="Jogler M."/>
            <person name="Boedeker C."/>
            <person name="Pinto D."/>
            <person name="Vollmers J."/>
            <person name="Rivas-Marin E."/>
            <person name="Kohn T."/>
            <person name="Peeters S.H."/>
            <person name="Heuer A."/>
            <person name="Rast P."/>
            <person name="Oberbeckmann S."/>
            <person name="Bunk B."/>
            <person name="Jeske O."/>
            <person name="Meyerdierks A."/>
            <person name="Storesund J.E."/>
            <person name="Kallscheuer N."/>
            <person name="Luecker S."/>
            <person name="Lage O.M."/>
            <person name="Pohl T."/>
            <person name="Merkel B.J."/>
            <person name="Hornburger P."/>
            <person name="Mueller R.-W."/>
            <person name="Bruemmer F."/>
            <person name="Labrenz M."/>
            <person name="Spormann A.M."/>
            <person name="Op Den Camp H."/>
            <person name="Overmann J."/>
            <person name="Amann R."/>
            <person name="Jetten M.S.M."/>
            <person name="Mascher T."/>
            <person name="Medema M.H."/>
            <person name="Devos D.P."/>
            <person name="Kaster A.-K."/>
            <person name="Ovreas L."/>
            <person name="Rohde M."/>
            <person name="Galperin M.Y."/>
            <person name="Jogler C."/>
        </authorList>
    </citation>
    <scope>NUCLEOTIDE SEQUENCE [LARGE SCALE GENOMIC DNA]</scope>
    <source>
        <strain evidence="3 4">KOR34</strain>
    </source>
</reference>
<feature type="chain" id="PRO_5022763478" description="Peptidase M10 metallopeptidase domain-containing protein" evidence="2">
    <location>
        <begin position="35"/>
        <end position="443"/>
    </location>
</feature>
<keyword evidence="2" id="KW-0732">Signal</keyword>
<dbReference type="EMBL" id="SIHJ01000002">
    <property type="protein sequence ID" value="TWT33939.1"/>
    <property type="molecule type" value="Genomic_DNA"/>
</dbReference>
<feature type="region of interest" description="Disordered" evidence="1">
    <location>
        <begin position="200"/>
        <end position="227"/>
    </location>
</feature>
<name>A0A5C5V7V1_9BACT</name>
<dbReference type="Proteomes" id="UP000316714">
    <property type="component" value="Unassembled WGS sequence"/>
</dbReference>
<dbReference type="InterPro" id="IPR018247">
    <property type="entry name" value="EF_Hand_1_Ca_BS"/>
</dbReference>
<accession>A0A5C5V7V1</accession>
<evidence type="ECO:0008006" key="5">
    <source>
        <dbReference type="Google" id="ProtNLM"/>
    </source>
</evidence>
<gene>
    <name evidence="3" type="ORF">KOR34_37750</name>
</gene>
<dbReference type="InterPro" id="IPR036439">
    <property type="entry name" value="Dockerin_dom_sf"/>
</dbReference>